<dbReference type="KEGG" id="sdyn:Mal52_25740"/>
<dbReference type="PANTHER" id="PTHR45339">
    <property type="entry name" value="HYBRID SIGNAL TRANSDUCTION HISTIDINE KINASE J"/>
    <property type="match status" value="1"/>
</dbReference>
<evidence type="ECO:0000256" key="16">
    <source>
        <dbReference type="PROSITE-ProRule" id="PRU00110"/>
    </source>
</evidence>
<comment type="subunit">
    <text evidence="14">At low DSF concentrations, interacts with RpfF.</text>
</comment>
<evidence type="ECO:0000256" key="8">
    <source>
        <dbReference type="ARBA" id="ARBA00022741"/>
    </source>
</evidence>
<protein>
    <recommendedName>
        <fullName evidence="15">Sensory/regulatory protein RpfC</fullName>
        <ecNumber evidence="3">2.7.13.3</ecNumber>
    </recommendedName>
</protein>
<evidence type="ECO:0000256" key="9">
    <source>
        <dbReference type="ARBA" id="ARBA00022777"/>
    </source>
</evidence>
<evidence type="ECO:0000259" key="19">
    <source>
        <dbReference type="PROSITE" id="PS50109"/>
    </source>
</evidence>
<organism evidence="24 25">
    <name type="scientific">Symmachiella dynata</name>
    <dbReference type="NCBI Taxonomy" id="2527995"/>
    <lineage>
        <taxon>Bacteria</taxon>
        <taxon>Pseudomonadati</taxon>
        <taxon>Planctomycetota</taxon>
        <taxon>Planctomycetia</taxon>
        <taxon>Planctomycetales</taxon>
        <taxon>Planctomycetaceae</taxon>
        <taxon>Symmachiella</taxon>
    </lineage>
</organism>
<keyword evidence="4" id="KW-1003">Cell membrane</keyword>
<dbReference type="InterPro" id="IPR003661">
    <property type="entry name" value="HisK_dim/P_dom"/>
</dbReference>
<dbReference type="RefSeq" id="WP_145376433.1">
    <property type="nucleotide sequence ID" value="NZ_CP036276.1"/>
</dbReference>
<dbReference type="GO" id="GO:0005524">
    <property type="term" value="F:ATP binding"/>
    <property type="evidence" value="ECO:0007669"/>
    <property type="project" value="UniProtKB-KW"/>
</dbReference>
<dbReference type="PANTHER" id="PTHR45339:SF1">
    <property type="entry name" value="HYBRID SIGNAL TRANSDUCTION HISTIDINE KINASE J"/>
    <property type="match status" value="1"/>
</dbReference>
<evidence type="ECO:0000256" key="5">
    <source>
        <dbReference type="ARBA" id="ARBA00022553"/>
    </source>
</evidence>
<keyword evidence="25" id="KW-1185">Reference proteome</keyword>
<keyword evidence="7" id="KW-0812">Transmembrane</keyword>
<feature type="domain" description="PAS" evidence="21">
    <location>
        <begin position="18"/>
        <end position="91"/>
    </location>
</feature>
<dbReference type="Pfam" id="PF08448">
    <property type="entry name" value="PAS_4"/>
    <property type="match status" value="1"/>
</dbReference>
<dbReference type="SUPFAM" id="SSF47384">
    <property type="entry name" value="Homodimeric domain of signal transducing histidine kinase"/>
    <property type="match status" value="1"/>
</dbReference>
<dbReference type="InterPro" id="IPR005467">
    <property type="entry name" value="His_kinase_dom"/>
</dbReference>
<dbReference type="CDD" id="cd00130">
    <property type="entry name" value="PAS"/>
    <property type="match status" value="2"/>
</dbReference>
<dbReference type="SUPFAM" id="SSF52172">
    <property type="entry name" value="CheY-like"/>
    <property type="match status" value="2"/>
</dbReference>
<dbReference type="SUPFAM" id="SSF55874">
    <property type="entry name" value="ATPase domain of HSP90 chaperone/DNA topoisomerase II/histidine kinase"/>
    <property type="match status" value="1"/>
</dbReference>
<dbReference type="FunFam" id="3.30.565.10:FF:000010">
    <property type="entry name" value="Sensor histidine kinase RcsC"/>
    <property type="match status" value="1"/>
</dbReference>
<dbReference type="AlphaFoldDB" id="A0A517ZNP2"/>
<evidence type="ECO:0000259" key="23">
    <source>
        <dbReference type="PROSITE" id="PS50894"/>
    </source>
</evidence>
<dbReference type="SMART" id="SM00387">
    <property type="entry name" value="HATPase_c"/>
    <property type="match status" value="1"/>
</dbReference>
<feature type="domain" description="PAS" evidence="21">
    <location>
        <begin position="167"/>
        <end position="237"/>
    </location>
</feature>
<evidence type="ECO:0000256" key="14">
    <source>
        <dbReference type="ARBA" id="ARBA00064003"/>
    </source>
</evidence>
<name>A0A517ZNP2_9PLAN</name>
<keyword evidence="12" id="KW-0902">Two-component regulatory system</keyword>
<dbReference type="InterPro" id="IPR035965">
    <property type="entry name" value="PAS-like_dom_sf"/>
</dbReference>
<dbReference type="PROSITE" id="PS50112">
    <property type="entry name" value="PAS"/>
    <property type="match status" value="2"/>
</dbReference>
<dbReference type="PROSITE" id="PS50113">
    <property type="entry name" value="PAC"/>
    <property type="match status" value="2"/>
</dbReference>
<dbReference type="Pfam" id="PF00072">
    <property type="entry name" value="Response_reg"/>
    <property type="match status" value="2"/>
</dbReference>
<feature type="coiled-coil region" evidence="18">
    <location>
        <begin position="282"/>
        <end position="316"/>
    </location>
</feature>
<dbReference type="GO" id="GO:0005886">
    <property type="term" value="C:plasma membrane"/>
    <property type="evidence" value="ECO:0007669"/>
    <property type="project" value="UniProtKB-SubCell"/>
</dbReference>
<feature type="domain" description="Response regulatory" evidence="20">
    <location>
        <begin position="703"/>
        <end position="827"/>
    </location>
</feature>
<evidence type="ECO:0000256" key="10">
    <source>
        <dbReference type="ARBA" id="ARBA00022840"/>
    </source>
</evidence>
<evidence type="ECO:0000259" key="20">
    <source>
        <dbReference type="PROSITE" id="PS50110"/>
    </source>
</evidence>
<dbReference type="CDD" id="cd16922">
    <property type="entry name" value="HATPase_EvgS-ArcB-TorS-like"/>
    <property type="match status" value="1"/>
</dbReference>
<keyword evidence="5 17" id="KW-0597">Phosphoprotein</keyword>
<dbReference type="PROSITE" id="PS50109">
    <property type="entry name" value="HIS_KIN"/>
    <property type="match status" value="1"/>
</dbReference>
<dbReference type="InterPro" id="IPR004358">
    <property type="entry name" value="Sig_transdc_His_kin-like_C"/>
</dbReference>
<dbReference type="SMART" id="SM00388">
    <property type="entry name" value="HisKA"/>
    <property type="match status" value="1"/>
</dbReference>
<dbReference type="Gene3D" id="3.30.450.20">
    <property type="entry name" value="PAS domain"/>
    <property type="match status" value="2"/>
</dbReference>
<dbReference type="EC" id="2.7.13.3" evidence="3"/>
<keyword evidence="8" id="KW-0547">Nucleotide-binding</keyword>
<keyword evidence="6 24" id="KW-0808">Transferase</keyword>
<dbReference type="Pfam" id="PF08447">
    <property type="entry name" value="PAS_3"/>
    <property type="match status" value="1"/>
</dbReference>
<dbReference type="InterPro" id="IPR000014">
    <property type="entry name" value="PAS"/>
</dbReference>
<dbReference type="GO" id="GO:0000155">
    <property type="term" value="F:phosphorelay sensor kinase activity"/>
    <property type="evidence" value="ECO:0007669"/>
    <property type="project" value="InterPro"/>
</dbReference>
<dbReference type="Gene3D" id="1.10.287.130">
    <property type="match status" value="1"/>
</dbReference>
<feature type="domain" description="Response regulatory" evidence="20">
    <location>
        <begin position="557"/>
        <end position="678"/>
    </location>
</feature>
<dbReference type="SMART" id="SM00448">
    <property type="entry name" value="REC"/>
    <property type="match status" value="2"/>
</dbReference>
<evidence type="ECO:0000313" key="24">
    <source>
        <dbReference type="EMBL" id="QDU44096.1"/>
    </source>
</evidence>
<feature type="domain" description="PAC" evidence="22">
    <location>
        <begin position="227"/>
        <end position="291"/>
    </location>
</feature>
<dbReference type="SUPFAM" id="SSF47226">
    <property type="entry name" value="Histidine-containing phosphotransfer domain, HPT domain"/>
    <property type="match status" value="1"/>
</dbReference>
<dbReference type="SUPFAM" id="SSF55785">
    <property type="entry name" value="PYP-like sensor domain (PAS domain)"/>
    <property type="match status" value="2"/>
</dbReference>
<dbReference type="InterPro" id="IPR036890">
    <property type="entry name" value="HATPase_C_sf"/>
</dbReference>
<comment type="subcellular location">
    <subcellularLocation>
        <location evidence="2">Cell membrane</location>
        <topology evidence="2">Multi-pass membrane protein</topology>
    </subcellularLocation>
</comment>
<keyword evidence="13" id="KW-0472">Membrane</keyword>
<keyword evidence="18" id="KW-0175">Coiled coil</keyword>
<dbReference type="CDD" id="cd00082">
    <property type="entry name" value="HisKA"/>
    <property type="match status" value="1"/>
</dbReference>
<dbReference type="InterPro" id="IPR011006">
    <property type="entry name" value="CheY-like_superfamily"/>
</dbReference>
<dbReference type="SMART" id="SM00073">
    <property type="entry name" value="HPT"/>
    <property type="match status" value="1"/>
</dbReference>
<dbReference type="PROSITE" id="PS50110">
    <property type="entry name" value="RESPONSE_REGULATORY"/>
    <property type="match status" value="2"/>
</dbReference>
<feature type="modified residue" description="Phosphohistidine" evidence="16">
    <location>
        <position position="905"/>
    </location>
</feature>
<dbReference type="PRINTS" id="PR00344">
    <property type="entry name" value="BCTRLSENSOR"/>
</dbReference>
<accession>A0A517ZNP2</accession>
<evidence type="ECO:0000256" key="17">
    <source>
        <dbReference type="PROSITE-ProRule" id="PRU00169"/>
    </source>
</evidence>
<dbReference type="SMART" id="SM00086">
    <property type="entry name" value="PAC"/>
    <property type="match status" value="2"/>
</dbReference>
<dbReference type="CDD" id="cd17546">
    <property type="entry name" value="REC_hyHK_CKI1_RcsC-like"/>
    <property type="match status" value="1"/>
</dbReference>
<keyword evidence="9 24" id="KW-0418">Kinase</keyword>
<evidence type="ECO:0000256" key="12">
    <source>
        <dbReference type="ARBA" id="ARBA00023012"/>
    </source>
</evidence>
<dbReference type="InterPro" id="IPR013656">
    <property type="entry name" value="PAS_4"/>
</dbReference>
<evidence type="ECO:0000256" key="4">
    <source>
        <dbReference type="ARBA" id="ARBA00022475"/>
    </source>
</evidence>
<evidence type="ECO:0000256" key="13">
    <source>
        <dbReference type="ARBA" id="ARBA00023136"/>
    </source>
</evidence>
<evidence type="ECO:0000256" key="3">
    <source>
        <dbReference type="ARBA" id="ARBA00012438"/>
    </source>
</evidence>
<dbReference type="Gene3D" id="1.20.120.160">
    <property type="entry name" value="HPT domain"/>
    <property type="match status" value="1"/>
</dbReference>
<feature type="modified residue" description="4-aspartylphosphate" evidence="17">
    <location>
        <position position="752"/>
    </location>
</feature>
<dbReference type="Pfam" id="PF01627">
    <property type="entry name" value="Hpt"/>
    <property type="match status" value="1"/>
</dbReference>
<evidence type="ECO:0000259" key="21">
    <source>
        <dbReference type="PROSITE" id="PS50112"/>
    </source>
</evidence>
<dbReference type="EMBL" id="CP036276">
    <property type="protein sequence ID" value="QDU44096.1"/>
    <property type="molecule type" value="Genomic_DNA"/>
</dbReference>
<sequence>MDNDTHSSHVHGEDLPERAALLAKLLASTNDLVWCTDLSGDQLLYLNGAAERIYGRPLADFVANSRLWLELVHPEDRDIVHKNLRLLPRQRQIEQEYRVVRPDGSIRWLRDCVTVIDDDNGNPYRIGGIATDVTRQKRAEEDLSQSNTQMQSEVAERKQAEDALKGSEGLYHSLVDNLPIYVTRTDLQGRITFVNNNYCELVEMTPEELLGRTNRDLHPDEYAEKYRHDELRVIETGEVFIDVEENRRGDEVRYYEVRKSPVRDKSGNVVQVQAVFWDVTERHEAEIRRKQAEDAMREAKEAAESANRAKSEFLANMSHEIRTPMNAIIGMTELVLDGQLNVAQRESLQIVRDSSESLLSIINDILDFSKIEAQKLELIAAEFDLHESLGDAMKSIAMRAHGKNIELAYHIDRDVPNFLLGDVGRLRQIAVNLVGNAIKFTTEGEVVLNVGCDSRDDKDVVLHFQVKDTGIGIAADKQKHIFDAFEQADSSSTRQFGGTGLGLAISSRLVGLMDGRIWVESELEQGSTFHFTARFEEVTEPTKRAVALPPEALEGLRVLIVDDNATNRLILEELVSHWGMQPLVASAGEEALQMLRRSDDDGAPISLILTDIHMPHMDGYEFVRRAKQLPSFRDVTVIALTSGDRASDEFPTQEIGIGMQLSKPVKRQELMQAILVELALVPQETTAGSATSISEMANIRPLRILLAEDSYANQKLAIGLLKKWNHTVTVANNGREALDAFQRDPFDLVLMDVQMPVMDGFEATGAIRNIEKDKKTPHQPRARTPIVAMTAHAMKGDREKCLQAGMDGYVAKPIRIPLLYDAIAEFFEEPSDSSAATNTNGSNGDSQNNSSGCIDWAVALDAVQGDHDLLREVASASVEECKALMTKLEQAVQLQDATATGRAAHTVKGLLRMFPSQPAAQIVQEIEDNAHQGEWNGLESSCESLKAQLIKLGAEISEFVKNGTLPGK</sequence>
<evidence type="ECO:0000256" key="1">
    <source>
        <dbReference type="ARBA" id="ARBA00000085"/>
    </source>
</evidence>
<evidence type="ECO:0000256" key="18">
    <source>
        <dbReference type="SAM" id="Coils"/>
    </source>
</evidence>
<gene>
    <name evidence="24" type="primary">barA_2</name>
    <name evidence="24" type="ORF">Mal52_25740</name>
</gene>
<reference evidence="24 25" key="1">
    <citation type="submission" date="2019-02" db="EMBL/GenBank/DDBJ databases">
        <title>Deep-cultivation of Planctomycetes and their phenomic and genomic characterization uncovers novel biology.</title>
        <authorList>
            <person name="Wiegand S."/>
            <person name="Jogler M."/>
            <person name="Boedeker C."/>
            <person name="Pinto D."/>
            <person name="Vollmers J."/>
            <person name="Rivas-Marin E."/>
            <person name="Kohn T."/>
            <person name="Peeters S.H."/>
            <person name="Heuer A."/>
            <person name="Rast P."/>
            <person name="Oberbeckmann S."/>
            <person name="Bunk B."/>
            <person name="Jeske O."/>
            <person name="Meyerdierks A."/>
            <person name="Storesund J.E."/>
            <person name="Kallscheuer N."/>
            <person name="Luecker S."/>
            <person name="Lage O.M."/>
            <person name="Pohl T."/>
            <person name="Merkel B.J."/>
            <person name="Hornburger P."/>
            <person name="Mueller R.-W."/>
            <person name="Bruemmer F."/>
            <person name="Labrenz M."/>
            <person name="Spormann A.M."/>
            <person name="Op den Camp H."/>
            <person name="Overmann J."/>
            <person name="Amann R."/>
            <person name="Jetten M.S.M."/>
            <person name="Mascher T."/>
            <person name="Medema M.H."/>
            <person name="Devos D.P."/>
            <person name="Kaster A.-K."/>
            <person name="Ovreas L."/>
            <person name="Rohde M."/>
            <person name="Galperin M.Y."/>
            <person name="Jogler C."/>
        </authorList>
    </citation>
    <scope>NUCLEOTIDE SEQUENCE [LARGE SCALE GENOMIC DNA]</scope>
    <source>
        <strain evidence="24 25">Mal52</strain>
    </source>
</reference>
<dbReference type="FunFam" id="1.10.287.130:FF:000002">
    <property type="entry name" value="Two-component osmosensing histidine kinase"/>
    <property type="match status" value="1"/>
</dbReference>
<feature type="modified residue" description="4-aspartylphosphate" evidence="17">
    <location>
        <position position="611"/>
    </location>
</feature>
<keyword evidence="10" id="KW-0067">ATP-binding</keyword>
<keyword evidence="11" id="KW-1133">Transmembrane helix</keyword>
<feature type="domain" description="PAC" evidence="22">
    <location>
        <begin position="93"/>
        <end position="145"/>
    </location>
</feature>
<evidence type="ECO:0000256" key="6">
    <source>
        <dbReference type="ARBA" id="ARBA00022679"/>
    </source>
</evidence>
<dbReference type="Proteomes" id="UP000319383">
    <property type="component" value="Chromosome"/>
</dbReference>
<dbReference type="InterPro" id="IPR000700">
    <property type="entry name" value="PAS-assoc_C"/>
</dbReference>
<dbReference type="Pfam" id="PF02518">
    <property type="entry name" value="HATPase_c"/>
    <property type="match status" value="1"/>
</dbReference>
<dbReference type="InterPro" id="IPR036641">
    <property type="entry name" value="HPT_dom_sf"/>
</dbReference>
<dbReference type="InterPro" id="IPR013655">
    <property type="entry name" value="PAS_fold_3"/>
</dbReference>
<dbReference type="InterPro" id="IPR001610">
    <property type="entry name" value="PAC"/>
</dbReference>
<proteinExistence type="predicted"/>
<feature type="domain" description="Histidine kinase" evidence="19">
    <location>
        <begin position="316"/>
        <end position="537"/>
    </location>
</feature>
<dbReference type="NCBIfam" id="TIGR00229">
    <property type="entry name" value="sensory_box"/>
    <property type="match status" value="2"/>
</dbReference>
<comment type="catalytic activity">
    <reaction evidence="1">
        <text>ATP + protein L-histidine = ADP + protein N-phospho-L-histidine.</text>
        <dbReference type="EC" id="2.7.13.3"/>
    </reaction>
</comment>
<evidence type="ECO:0000256" key="7">
    <source>
        <dbReference type="ARBA" id="ARBA00022692"/>
    </source>
</evidence>
<dbReference type="SMART" id="SM00091">
    <property type="entry name" value="PAS"/>
    <property type="match status" value="2"/>
</dbReference>
<dbReference type="InterPro" id="IPR008207">
    <property type="entry name" value="Sig_transdc_His_kin_Hpt_dom"/>
</dbReference>
<evidence type="ECO:0000256" key="2">
    <source>
        <dbReference type="ARBA" id="ARBA00004651"/>
    </source>
</evidence>
<dbReference type="InterPro" id="IPR003594">
    <property type="entry name" value="HATPase_dom"/>
</dbReference>
<feature type="domain" description="HPt" evidence="23">
    <location>
        <begin position="866"/>
        <end position="967"/>
    </location>
</feature>
<dbReference type="Gene3D" id="3.30.565.10">
    <property type="entry name" value="Histidine kinase-like ATPase, C-terminal domain"/>
    <property type="match status" value="1"/>
</dbReference>
<dbReference type="InterPro" id="IPR001789">
    <property type="entry name" value="Sig_transdc_resp-reg_receiver"/>
</dbReference>
<evidence type="ECO:0000256" key="11">
    <source>
        <dbReference type="ARBA" id="ARBA00022989"/>
    </source>
</evidence>
<dbReference type="Pfam" id="PF00512">
    <property type="entry name" value="HisKA"/>
    <property type="match status" value="1"/>
</dbReference>
<dbReference type="InterPro" id="IPR036097">
    <property type="entry name" value="HisK_dim/P_sf"/>
</dbReference>
<evidence type="ECO:0000259" key="22">
    <source>
        <dbReference type="PROSITE" id="PS50113"/>
    </source>
</evidence>
<dbReference type="Gene3D" id="3.40.50.2300">
    <property type="match status" value="2"/>
</dbReference>
<dbReference type="PROSITE" id="PS50894">
    <property type="entry name" value="HPT"/>
    <property type="match status" value="1"/>
</dbReference>
<evidence type="ECO:0000313" key="25">
    <source>
        <dbReference type="Proteomes" id="UP000319383"/>
    </source>
</evidence>
<evidence type="ECO:0000256" key="15">
    <source>
        <dbReference type="ARBA" id="ARBA00068150"/>
    </source>
</evidence>